<evidence type="ECO:0000313" key="1">
    <source>
        <dbReference type="EMBL" id="CAF4104276.1"/>
    </source>
</evidence>
<reference evidence="1" key="1">
    <citation type="submission" date="2021-02" db="EMBL/GenBank/DDBJ databases">
        <authorList>
            <person name="Nowell W R."/>
        </authorList>
    </citation>
    <scope>NUCLEOTIDE SEQUENCE</scope>
</reference>
<feature type="non-terminal residue" evidence="1">
    <location>
        <position position="1"/>
    </location>
</feature>
<dbReference type="EMBL" id="CAJOBF010003694">
    <property type="protein sequence ID" value="CAF4104276.1"/>
    <property type="molecule type" value="Genomic_DNA"/>
</dbReference>
<evidence type="ECO:0000313" key="2">
    <source>
        <dbReference type="Proteomes" id="UP000663842"/>
    </source>
</evidence>
<dbReference type="Proteomes" id="UP000663842">
    <property type="component" value="Unassembled WGS sequence"/>
</dbReference>
<sequence length="17" mass="1908">RPVRLLPGDTWASTEPL</sequence>
<organism evidence="1 2">
    <name type="scientific">Rotaria magnacalcarata</name>
    <dbReference type="NCBI Taxonomy" id="392030"/>
    <lineage>
        <taxon>Eukaryota</taxon>
        <taxon>Metazoa</taxon>
        <taxon>Spiralia</taxon>
        <taxon>Gnathifera</taxon>
        <taxon>Rotifera</taxon>
        <taxon>Eurotatoria</taxon>
        <taxon>Bdelloidea</taxon>
        <taxon>Philodinida</taxon>
        <taxon>Philodinidae</taxon>
        <taxon>Rotaria</taxon>
    </lineage>
</organism>
<gene>
    <name evidence="1" type="ORF">UXM345_LOCUS22429</name>
</gene>
<proteinExistence type="predicted"/>
<protein>
    <submittedName>
        <fullName evidence="1">Uncharacterized protein</fullName>
    </submittedName>
</protein>
<name>A0A819V6F2_9BILA</name>
<accession>A0A819V6F2</accession>
<comment type="caution">
    <text evidence="1">The sequence shown here is derived from an EMBL/GenBank/DDBJ whole genome shotgun (WGS) entry which is preliminary data.</text>
</comment>
<dbReference type="AlphaFoldDB" id="A0A819V6F2"/>